<accession>A0A9D1NC02</accession>
<keyword evidence="4" id="KW-0788">Thiol protease</keyword>
<evidence type="ECO:0000256" key="6">
    <source>
        <dbReference type="ARBA" id="ARBA00044538"/>
    </source>
</evidence>
<comment type="caution">
    <text evidence="7">The sequence shown here is derived from an EMBL/GenBank/DDBJ whole genome shotgun (WGS) entry which is preliminary data.</text>
</comment>
<organism evidence="7 8">
    <name type="scientific">Candidatus Stercoripulliclostridium merdipullorum</name>
    <dbReference type="NCBI Taxonomy" id="2840952"/>
    <lineage>
        <taxon>Bacteria</taxon>
        <taxon>Bacillati</taxon>
        <taxon>Bacillota</taxon>
        <taxon>Clostridia</taxon>
        <taxon>Eubacteriales</taxon>
        <taxon>Candidatus Stercoripulliclostridium</taxon>
    </lineage>
</organism>
<dbReference type="Proteomes" id="UP000886891">
    <property type="component" value="Unassembled WGS sequence"/>
</dbReference>
<dbReference type="GO" id="GO:0042254">
    <property type="term" value="P:ribosome biogenesis"/>
    <property type="evidence" value="ECO:0007669"/>
    <property type="project" value="UniProtKB-KW"/>
</dbReference>
<evidence type="ECO:0000313" key="8">
    <source>
        <dbReference type="Proteomes" id="UP000886891"/>
    </source>
</evidence>
<reference evidence="7" key="1">
    <citation type="submission" date="2020-10" db="EMBL/GenBank/DDBJ databases">
        <authorList>
            <person name="Gilroy R."/>
        </authorList>
    </citation>
    <scope>NUCLEOTIDE SEQUENCE</scope>
    <source>
        <strain evidence="7">23406</strain>
    </source>
</reference>
<gene>
    <name evidence="7" type="ORF">IAB14_01300</name>
</gene>
<keyword evidence="2 7" id="KW-0645">Protease</keyword>
<evidence type="ECO:0000256" key="2">
    <source>
        <dbReference type="ARBA" id="ARBA00022670"/>
    </source>
</evidence>
<comment type="similarity">
    <text evidence="5">Belongs to the Prp family.</text>
</comment>
<keyword evidence="3" id="KW-0378">Hydrolase</keyword>
<proteinExistence type="inferred from homology"/>
<dbReference type="CDD" id="cd16332">
    <property type="entry name" value="Prp-like"/>
    <property type="match status" value="1"/>
</dbReference>
<dbReference type="SUPFAM" id="SSF118010">
    <property type="entry name" value="TM1457-like"/>
    <property type="match status" value="1"/>
</dbReference>
<dbReference type="GO" id="GO:0008234">
    <property type="term" value="F:cysteine-type peptidase activity"/>
    <property type="evidence" value="ECO:0007669"/>
    <property type="project" value="UniProtKB-KW"/>
</dbReference>
<dbReference type="InterPro" id="IPR036764">
    <property type="entry name" value="Peptidase_Prp_sf"/>
</dbReference>
<name>A0A9D1NC02_9FIRM</name>
<sequence length="109" mass="11784">MTTVTVFTRDGAIESVESKGHAGYARSGKDVVCAAVSVAVQSGLAGLCEVAKVEVKTKEGEGYLRYEIGGQDAKRVDVKAILETVRVTVRSIAKQYPRYVKLEEVDNAY</sequence>
<dbReference type="Pfam" id="PF04327">
    <property type="entry name" value="Peptidase_Prp"/>
    <property type="match status" value="1"/>
</dbReference>
<dbReference type="EMBL" id="DVOH01000013">
    <property type="protein sequence ID" value="HIU99732.1"/>
    <property type="molecule type" value="Genomic_DNA"/>
</dbReference>
<dbReference type="PANTHER" id="PTHR39178">
    <property type="entry name" value="HYPOTHETICAL RIBOSOME-ASSOCIATED PROTEIN"/>
    <property type="match status" value="1"/>
</dbReference>
<evidence type="ECO:0000256" key="1">
    <source>
        <dbReference type="ARBA" id="ARBA00022517"/>
    </source>
</evidence>
<dbReference type="PANTHER" id="PTHR39178:SF1">
    <property type="entry name" value="RIBOSOMAL-PROCESSING CYSTEINE PROTEASE PRP"/>
    <property type="match status" value="1"/>
</dbReference>
<dbReference type="Gene3D" id="3.30.70.1490">
    <property type="entry name" value="Cysteine protease Prp"/>
    <property type="match status" value="1"/>
</dbReference>
<evidence type="ECO:0000313" key="7">
    <source>
        <dbReference type="EMBL" id="HIU99732.1"/>
    </source>
</evidence>
<evidence type="ECO:0000256" key="5">
    <source>
        <dbReference type="ARBA" id="ARBA00044503"/>
    </source>
</evidence>
<keyword evidence="1" id="KW-0690">Ribosome biogenesis</keyword>
<evidence type="ECO:0000256" key="4">
    <source>
        <dbReference type="ARBA" id="ARBA00022807"/>
    </source>
</evidence>
<dbReference type="GO" id="GO:0006508">
    <property type="term" value="P:proteolysis"/>
    <property type="evidence" value="ECO:0007669"/>
    <property type="project" value="UniProtKB-KW"/>
</dbReference>
<dbReference type="AlphaFoldDB" id="A0A9D1NC02"/>
<evidence type="ECO:0000256" key="3">
    <source>
        <dbReference type="ARBA" id="ARBA00022801"/>
    </source>
</evidence>
<dbReference type="InterPro" id="IPR007422">
    <property type="entry name" value="Peptidase_Prp"/>
</dbReference>
<protein>
    <recommendedName>
        <fullName evidence="6">Ribosomal processing cysteine protease Prp</fullName>
    </recommendedName>
</protein>
<reference evidence="7" key="2">
    <citation type="journal article" date="2021" name="PeerJ">
        <title>Extensive microbial diversity within the chicken gut microbiome revealed by metagenomics and culture.</title>
        <authorList>
            <person name="Gilroy R."/>
            <person name="Ravi A."/>
            <person name="Getino M."/>
            <person name="Pursley I."/>
            <person name="Horton D.L."/>
            <person name="Alikhan N.F."/>
            <person name="Baker D."/>
            <person name="Gharbi K."/>
            <person name="Hall N."/>
            <person name="Watson M."/>
            <person name="Adriaenssens E.M."/>
            <person name="Foster-Nyarko E."/>
            <person name="Jarju S."/>
            <person name="Secka A."/>
            <person name="Antonio M."/>
            <person name="Oren A."/>
            <person name="Chaudhuri R.R."/>
            <person name="La Ragione R."/>
            <person name="Hildebrand F."/>
            <person name="Pallen M.J."/>
        </authorList>
    </citation>
    <scope>NUCLEOTIDE SEQUENCE</scope>
    <source>
        <strain evidence="7">23406</strain>
    </source>
</reference>